<evidence type="ECO:0000313" key="1">
    <source>
        <dbReference type="EMBL" id="MFC7443405.1"/>
    </source>
</evidence>
<dbReference type="Proteomes" id="UP001596500">
    <property type="component" value="Unassembled WGS sequence"/>
</dbReference>
<accession>A0ABW2RR05</accession>
<organism evidence="1 2">
    <name type="scientific">Laceyella putida</name>
    <dbReference type="NCBI Taxonomy" id="110101"/>
    <lineage>
        <taxon>Bacteria</taxon>
        <taxon>Bacillati</taxon>
        <taxon>Bacillota</taxon>
        <taxon>Bacilli</taxon>
        <taxon>Bacillales</taxon>
        <taxon>Thermoactinomycetaceae</taxon>
        <taxon>Laceyella</taxon>
    </lineage>
</organism>
<comment type="caution">
    <text evidence="1">The sequence shown here is derived from an EMBL/GenBank/DDBJ whole genome shotgun (WGS) entry which is preliminary data.</text>
</comment>
<protein>
    <submittedName>
        <fullName evidence="1">Uncharacterized protein</fullName>
    </submittedName>
</protein>
<keyword evidence="2" id="KW-1185">Reference proteome</keyword>
<evidence type="ECO:0000313" key="2">
    <source>
        <dbReference type="Proteomes" id="UP001596500"/>
    </source>
</evidence>
<sequence length="197" mass="22844">MSVITDAIVKKLRDDEFLSGKKDSTGNYLPNTGLLSLMNEAYWDAATSTEKQRIVPAIYSWQDYTPMIRNDQSKVHLAFIQCAGHVADVPSLRFGSKTRRARDITRDILCFYQQDKKPETVDYDYSYVEKMAERVYELFDRKPLQIPIPDEPGHYTTWETVKCRANGPIVLPYEQQDRFDSRLDVMQVTLTFTIQAK</sequence>
<name>A0ABW2RR05_9BACL</name>
<reference evidence="2" key="1">
    <citation type="journal article" date="2019" name="Int. J. Syst. Evol. Microbiol.">
        <title>The Global Catalogue of Microorganisms (GCM) 10K type strain sequencing project: providing services to taxonomists for standard genome sequencing and annotation.</title>
        <authorList>
            <consortium name="The Broad Institute Genomics Platform"/>
            <consortium name="The Broad Institute Genome Sequencing Center for Infectious Disease"/>
            <person name="Wu L."/>
            <person name="Ma J."/>
        </authorList>
    </citation>
    <scope>NUCLEOTIDE SEQUENCE [LARGE SCALE GENOMIC DNA]</scope>
    <source>
        <strain evidence="2">CGMCC 1.12942</strain>
    </source>
</reference>
<dbReference type="RefSeq" id="WP_379867737.1">
    <property type="nucleotide sequence ID" value="NZ_JBHTBW010000087.1"/>
</dbReference>
<gene>
    <name evidence="1" type="ORF">ACFQNG_20315</name>
</gene>
<dbReference type="EMBL" id="JBHTBW010000087">
    <property type="protein sequence ID" value="MFC7443405.1"/>
    <property type="molecule type" value="Genomic_DNA"/>
</dbReference>
<proteinExistence type="predicted"/>